<dbReference type="Gene3D" id="2.120.10.30">
    <property type="entry name" value="TolB, C-terminal domain"/>
    <property type="match status" value="1"/>
</dbReference>
<evidence type="ECO:0000256" key="1">
    <source>
        <dbReference type="ARBA" id="ARBA00022801"/>
    </source>
</evidence>
<dbReference type="PANTHER" id="PTHR42776:SF27">
    <property type="entry name" value="DIPEPTIDYL PEPTIDASE FAMILY MEMBER 6"/>
    <property type="match status" value="1"/>
</dbReference>
<keyword evidence="2" id="KW-0732">Signal</keyword>
<keyword evidence="5" id="KW-1185">Reference proteome</keyword>
<dbReference type="PANTHER" id="PTHR42776">
    <property type="entry name" value="SERINE PEPTIDASE S9 FAMILY MEMBER"/>
    <property type="match status" value="1"/>
</dbReference>
<feature type="chain" id="PRO_5004664054" evidence="2">
    <location>
        <begin position="28"/>
        <end position="651"/>
    </location>
</feature>
<dbReference type="SUPFAM" id="SSF82171">
    <property type="entry name" value="DPP6 N-terminal domain-like"/>
    <property type="match status" value="1"/>
</dbReference>
<reference evidence="4 5" key="1">
    <citation type="journal article" date="2013" name="PLoS ONE">
        <title>Cultivation and Complete Genome Sequencing of Gloeobacter kilaueensis sp. nov., from a Lava Cave in Kilauea Caldera, Hawai'i.</title>
        <authorList>
            <person name="Saw J.H."/>
            <person name="Schatz M."/>
            <person name="Brown M.V."/>
            <person name="Kunkel D.D."/>
            <person name="Foster J.S."/>
            <person name="Shick H."/>
            <person name="Christensen S."/>
            <person name="Hou S."/>
            <person name="Wan X."/>
            <person name="Donachie S.P."/>
        </authorList>
    </citation>
    <scope>NUCLEOTIDE SEQUENCE [LARGE SCALE GENOMIC DNA]</scope>
    <source>
        <strain evidence="5">JS</strain>
    </source>
</reference>
<gene>
    <name evidence="4" type="ORF">GKIL_3505</name>
</gene>
<dbReference type="Gene3D" id="3.40.50.1820">
    <property type="entry name" value="alpha/beta hydrolase"/>
    <property type="match status" value="1"/>
</dbReference>
<dbReference type="PATRIC" id="fig|1183438.3.peg.3444"/>
<evidence type="ECO:0000256" key="2">
    <source>
        <dbReference type="SAM" id="SignalP"/>
    </source>
</evidence>
<dbReference type="HOGENOM" id="CLU_008615_3_1_3"/>
<feature type="signal peptide" evidence="2">
    <location>
        <begin position="1"/>
        <end position="27"/>
    </location>
</feature>
<dbReference type="GO" id="GO:0004252">
    <property type="term" value="F:serine-type endopeptidase activity"/>
    <property type="evidence" value="ECO:0007669"/>
    <property type="project" value="TreeGrafter"/>
</dbReference>
<accession>U5QLE1</accession>
<protein>
    <submittedName>
        <fullName evidence="4">Peptidase S9 prolyl oligopeptidase</fullName>
    </submittedName>
</protein>
<dbReference type="Proteomes" id="UP000017396">
    <property type="component" value="Chromosome"/>
</dbReference>
<dbReference type="KEGG" id="glj:GKIL_3505"/>
<proteinExistence type="predicted"/>
<organism evidence="4 5">
    <name type="scientific">Gloeobacter kilaueensis (strain ATCC BAA-2537 / CCAP 1431/1 / ULC 316 / JS1)</name>
    <dbReference type="NCBI Taxonomy" id="1183438"/>
    <lineage>
        <taxon>Bacteria</taxon>
        <taxon>Bacillati</taxon>
        <taxon>Cyanobacteriota</taxon>
        <taxon>Cyanophyceae</taxon>
        <taxon>Gloeobacterales</taxon>
        <taxon>Gloeobacteraceae</taxon>
        <taxon>Gloeobacter</taxon>
    </lineage>
</organism>
<dbReference type="STRING" id="1183438.GKIL_3505"/>
<dbReference type="EMBL" id="CP003587">
    <property type="protein sequence ID" value="AGY59751.1"/>
    <property type="molecule type" value="Genomic_DNA"/>
</dbReference>
<keyword evidence="1" id="KW-0378">Hydrolase</keyword>
<dbReference type="MEROPS" id="S09.A77"/>
<dbReference type="GO" id="GO:0006508">
    <property type="term" value="P:proteolysis"/>
    <property type="evidence" value="ECO:0007669"/>
    <property type="project" value="InterPro"/>
</dbReference>
<sequence>MRYLLKSLVVGAVLAGCSLLTVPPASAELPPLIPRAVLFDNPEKASPQISPDGKKLAYLKADAQNILQVWVRTIGKEDDRQVTQDKKRGITIYLWAYNQDLLYLQDKDGDENYHLYAVDPDRDRTRDLTPFSGVRASLLSLEPERPNQVVITLNRRNKALFEPYRLDLVSGELVLAAENPGNYGNWLVDSDFQVRGAVELKATGGGDLKLRDNEKAPWRTAISWSVDDTFDPVDFSKDGKTIAVTTNLGADTLGLYALDIATGKLNLLADDKTTDLADLFIEPRSRRVQAVAFDRDRVRWQVLDPAVKQDFAELAKVSPGNFDVANRDLADKSWLVVYTADNAPTRYFVWDRRTKKSTYLFTTRPKLERYKLASMQPVEIPARDGLSLPSYLTLPVGVPAKNLPLVLNVHGGPWARDNWGYDPEAQWLANRGYAVLQVNYRGSTGFGKNFKNAAKKQFSARMHDDLVDAVQWAVGKGHADPKKVCIYGGSYGGYATLVGLTFTPELFRCGVDIVGPSNLVSLIKSFPPYWGPYLSNTWYPFVGNPDNPADRADLEARSPLFKVDRITAPLLIAQGANDPRVTKAESDQIVAALRKNNKPVEYLVFADEGHGFVRPENRLKFYAAAEQFLAKYLGGRTEPPTAAEDIAALRQ</sequence>
<dbReference type="PROSITE" id="PS51257">
    <property type="entry name" value="PROKAR_LIPOPROTEIN"/>
    <property type="match status" value="1"/>
</dbReference>
<feature type="domain" description="Peptidase S9 prolyl oligopeptidase catalytic" evidence="3">
    <location>
        <begin position="419"/>
        <end position="635"/>
    </location>
</feature>
<dbReference type="InterPro" id="IPR001375">
    <property type="entry name" value="Peptidase_S9_cat"/>
</dbReference>
<name>U5QLE1_GLOK1</name>
<evidence type="ECO:0000259" key="3">
    <source>
        <dbReference type="Pfam" id="PF00326"/>
    </source>
</evidence>
<dbReference type="SUPFAM" id="SSF53474">
    <property type="entry name" value="alpha/beta-Hydrolases"/>
    <property type="match status" value="1"/>
</dbReference>
<dbReference type="Pfam" id="PF00326">
    <property type="entry name" value="Peptidase_S9"/>
    <property type="match status" value="1"/>
</dbReference>
<evidence type="ECO:0000313" key="4">
    <source>
        <dbReference type="EMBL" id="AGY59751.1"/>
    </source>
</evidence>
<dbReference type="InterPro" id="IPR029058">
    <property type="entry name" value="AB_hydrolase_fold"/>
</dbReference>
<dbReference type="InterPro" id="IPR011042">
    <property type="entry name" value="6-blade_b-propeller_TolB-like"/>
</dbReference>
<dbReference type="RefSeq" id="WP_023175053.1">
    <property type="nucleotide sequence ID" value="NC_022600.1"/>
</dbReference>
<evidence type="ECO:0000313" key="5">
    <source>
        <dbReference type="Proteomes" id="UP000017396"/>
    </source>
</evidence>
<dbReference type="OrthoDB" id="108903at2"/>
<dbReference type="AlphaFoldDB" id="U5QLE1"/>
<dbReference type="eggNOG" id="COG1506">
    <property type="taxonomic scope" value="Bacteria"/>
</dbReference>